<dbReference type="Proteomes" id="UP000018348">
    <property type="component" value="Unassembled WGS sequence"/>
</dbReference>
<organism evidence="1 2">
    <name type="scientific">Crocosphaera watsonii WH 8502</name>
    <dbReference type="NCBI Taxonomy" id="423474"/>
    <lineage>
        <taxon>Bacteria</taxon>
        <taxon>Bacillati</taxon>
        <taxon>Cyanobacteriota</taxon>
        <taxon>Cyanophyceae</taxon>
        <taxon>Oscillatoriophycideae</taxon>
        <taxon>Chroococcales</taxon>
        <taxon>Aphanothecaceae</taxon>
        <taxon>Crocosphaera</taxon>
    </lineage>
</organism>
<name>T2IFH3_CROWT</name>
<evidence type="ECO:0000313" key="2">
    <source>
        <dbReference type="Proteomes" id="UP000018348"/>
    </source>
</evidence>
<protein>
    <submittedName>
        <fullName evidence="1">Uncharacterized protein</fullName>
    </submittedName>
</protein>
<gene>
    <name evidence="1" type="ORF">CWATWH8502_382</name>
</gene>
<proteinExistence type="predicted"/>
<reference evidence="1 2" key="1">
    <citation type="submission" date="2013-01" db="EMBL/GenBank/DDBJ databases">
        <authorList>
            <person name="Bench S."/>
        </authorList>
    </citation>
    <scope>NUCLEOTIDE SEQUENCE [LARGE SCALE GENOMIC DNA]</scope>
    <source>
        <strain evidence="1 2">WH 8502</strain>
    </source>
</reference>
<comment type="caution">
    <text evidence="1">The sequence shown here is derived from an EMBL/GenBank/DDBJ whole genome shotgun (WGS) entry which is preliminary data.</text>
</comment>
<dbReference type="EMBL" id="CAQK01000615">
    <property type="protein sequence ID" value="CCQ52266.1"/>
    <property type="molecule type" value="Genomic_DNA"/>
</dbReference>
<dbReference type="AlphaFoldDB" id="T2IFH3"/>
<accession>T2IFH3</accession>
<sequence>MEQEEGFAKNGETHGNETIGYLAITEGTRNSNGVTFLAGSTDNSVTDVFLSISFGG</sequence>
<reference evidence="1 2" key="2">
    <citation type="submission" date="2013-09" db="EMBL/GenBank/DDBJ databases">
        <title>Whole genome comparison of six Crocosphaera watsonii strains with differing phenotypes.</title>
        <authorList>
            <person name="Bench S.R."/>
            <person name="Heller P."/>
            <person name="Frank I."/>
            <person name="Arciniega M."/>
            <person name="Shilova I.N."/>
            <person name="Zehr J.P."/>
        </authorList>
    </citation>
    <scope>NUCLEOTIDE SEQUENCE [LARGE SCALE GENOMIC DNA]</scope>
    <source>
        <strain evidence="1 2">WH 8502</strain>
    </source>
</reference>
<evidence type="ECO:0000313" key="1">
    <source>
        <dbReference type="EMBL" id="CCQ52266.1"/>
    </source>
</evidence>